<dbReference type="EMBL" id="AP018165">
    <property type="protein sequence ID" value="BAY00073.1"/>
    <property type="molecule type" value="Genomic_DNA"/>
</dbReference>
<reference evidence="2 3" key="2">
    <citation type="journal article" date="2017" name="Int. J. Syst. Evol. Microbiol.">
        <title>Mycobacterium stephanolepidis sp. nov., a rapidly growing species related to Mycobacterium chelonae, isolated from marine teleost fish, Stephanolepis cirrhifer.</title>
        <authorList>
            <person name="Fukano H."/>
            <person name="Wada S."/>
            <person name="Kurata O."/>
            <person name="Katayama K."/>
            <person name="Fujiwara N."/>
            <person name="Hoshino Y."/>
        </authorList>
    </citation>
    <scope>NUCLEOTIDE SEQUENCE [LARGE SCALE GENOMIC DNA]</scope>
    <source>
        <strain evidence="2 3">NJB0901</strain>
    </source>
</reference>
<dbReference type="Proteomes" id="UP000217954">
    <property type="component" value="Chromosome"/>
</dbReference>
<feature type="signal peptide" evidence="1">
    <location>
        <begin position="1"/>
        <end position="33"/>
    </location>
</feature>
<proteinExistence type="predicted"/>
<protein>
    <recommendedName>
        <fullName evidence="4">Hemophore-related protein</fullName>
    </recommendedName>
</protein>
<evidence type="ECO:0000313" key="3">
    <source>
        <dbReference type="Proteomes" id="UP000217954"/>
    </source>
</evidence>
<dbReference type="KEGG" id="mste:MSTE_04781"/>
<reference evidence="3" key="1">
    <citation type="journal article" date="2017" name="Genome Announc.">
        <title>Complete Genome Sequence of Mycobacterium stephanolepidis.</title>
        <authorList>
            <person name="Fukano H."/>
            <person name="Yoshida M."/>
            <person name="Katayama Y."/>
            <person name="Omatsu T."/>
            <person name="Mizutani T."/>
            <person name="Kurata O."/>
            <person name="Wada S."/>
            <person name="Hoshino Y."/>
        </authorList>
    </citation>
    <scope>NUCLEOTIDE SEQUENCE [LARGE SCALE GENOMIC DNA]</scope>
    <source>
        <strain evidence="3">NJB0901</strain>
    </source>
</reference>
<evidence type="ECO:0000313" key="2">
    <source>
        <dbReference type="EMBL" id="BAY00073.1"/>
    </source>
</evidence>
<keyword evidence="3" id="KW-1185">Reference proteome</keyword>
<gene>
    <name evidence="2" type="ORF">MSTE_04781</name>
</gene>
<evidence type="ECO:0000256" key="1">
    <source>
        <dbReference type="SAM" id="SignalP"/>
    </source>
</evidence>
<dbReference type="AlphaFoldDB" id="A0A1Z4F4N0"/>
<keyword evidence="1" id="KW-0732">Signal</keyword>
<name>A0A1Z4F4N0_9MYCO</name>
<evidence type="ECO:0008006" key="4">
    <source>
        <dbReference type="Google" id="ProtNLM"/>
    </source>
</evidence>
<feature type="chain" id="PRO_5012193404" description="Hemophore-related protein" evidence="1">
    <location>
        <begin position="34"/>
        <end position="124"/>
    </location>
</feature>
<sequence length="124" mass="13278">MGFGMIPLNKVVLPCVGAALGACLVGLAPLAHADTLDTTSCSSEQIMSSIQQNNPRVRTYLSNHPNAENKLRNDLNLLLAVPEGQRRQAIENLQQGMGRGPEAIDLGNLLMDSANGPVNNCHQY</sequence>
<organism evidence="2 3">
    <name type="scientific">[Mycobacterium] stephanolepidis</name>
    <dbReference type="NCBI Taxonomy" id="1520670"/>
    <lineage>
        <taxon>Bacteria</taxon>
        <taxon>Bacillati</taxon>
        <taxon>Actinomycetota</taxon>
        <taxon>Actinomycetes</taxon>
        <taxon>Mycobacteriales</taxon>
        <taxon>Mycobacteriaceae</taxon>
        <taxon>Mycobacteroides</taxon>
    </lineage>
</organism>
<accession>A0A1Z4F4N0</accession>